<evidence type="ECO:0000256" key="1">
    <source>
        <dbReference type="ARBA" id="ARBA00023015"/>
    </source>
</evidence>
<dbReference type="InterPro" id="IPR001647">
    <property type="entry name" value="HTH_TetR"/>
</dbReference>
<keyword evidence="7" id="KW-1185">Reference proteome</keyword>
<evidence type="ECO:0000259" key="5">
    <source>
        <dbReference type="PROSITE" id="PS50977"/>
    </source>
</evidence>
<dbReference type="Pfam" id="PF00440">
    <property type="entry name" value="TetR_N"/>
    <property type="match status" value="1"/>
</dbReference>
<keyword evidence="1" id="KW-0805">Transcription regulation</keyword>
<dbReference type="PANTHER" id="PTHR47506">
    <property type="entry name" value="TRANSCRIPTIONAL REGULATORY PROTEIN"/>
    <property type="match status" value="1"/>
</dbReference>
<feature type="domain" description="HTH tetR-type" evidence="5">
    <location>
        <begin position="6"/>
        <end position="66"/>
    </location>
</feature>
<dbReference type="PROSITE" id="PS50977">
    <property type="entry name" value="HTH_TETR_2"/>
    <property type="match status" value="1"/>
</dbReference>
<evidence type="ECO:0000313" key="7">
    <source>
        <dbReference type="Proteomes" id="UP001163115"/>
    </source>
</evidence>
<accession>A0ABY7AA13</accession>
<gene>
    <name evidence="6" type="ORF">OW255_13550</name>
</gene>
<dbReference type="InterPro" id="IPR009057">
    <property type="entry name" value="Homeodomain-like_sf"/>
</dbReference>
<dbReference type="SUPFAM" id="SSF46689">
    <property type="entry name" value="Homeodomain-like"/>
    <property type="match status" value="1"/>
</dbReference>
<organism evidence="6 7">
    <name type="scientific">Lacrimispora xylanolytica</name>
    <dbReference type="NCBI Taxonomy" id="29375"/>
    <lineage>
        <taxon>Bacteria</taxon>
        <taxon>Bacillati</taxon>
        <taxon>Bacillota</taxon>
        <taxon>Clostridia</taxon>
        <taxon>Lachnospirales</taxon>
        <taxon>Lachnospiraceae</taxon>
        <taxon>Lacrimispora</taxon>
    </lineage>
</organism>
<keyword evidence="2 4" id="KW-0238">DNA-binding</keyword>
<evidence type="ECO:0000256" key="2">
    <source>
        <dbReference type="ARBA" id="ARBA00023125"/>
    </source>
</evidence>
<dbReference type="SUPFAM" id="SSF48498">
    <property type="entry name" value="Tetracyclin repressor-like, C-terminal domain"/>
    <property type="match status" value="1"/>
</dbReference>
<evidence type="ECO:0000256" key="3">
    <source>
        <dbReference type="ARBA" id="ARBA00023163"/>
    </source>
</evidence>
<feature type="DNA-binding region" description="H-T-H motif" evidence="4">
    <location>
        <begin position="29"/>
        <end position="48"/>
    </location>
</feature>
<evidence type="ECO:0000256" key="4">
    <source>
        <dbReference type="PROSITE-ProRule" id="PRU00335"/>
    </source>
</evidence>
<dbReference type="Proteomes" id="UP001163115">
    <property type="component" value="Chromosome"/>
</dbReference>
<dbReference type="Pfam" id="PF16925">
    <property type="entry name" value="TetR_C_13"/>
    <property type="match status" value="1"/>
</dbReference>
<reference evidence="6" key="1">
    <citation type="submission" date="2022-11" db="EMBL/GenBank/DDBJ databases">
        <title>Lacrimispora xylanolytica sy1, complete genome.</title>
        <authorList>
            <person name="Choi S."/>
        </authorList>
    </citation>
    <scope>NUCLEOTIDE SEQUENCE</scope>
    <source>
        <strain evidence="6">Sy1</strain>
    </source>
</reference>
<dbReference type="InterPro" id="IPR011075">
    <property type="entry name" value="TetR_C"/>
</dbReference>
<sequence>MGRNKEFEEDEVLKKAMELFWLQGYEKTSMSDLVEHMGIHRKSLYDTFGDKHSLYLKAIDCYSLNTSEALNCVISQAKTAREGIKNIFSLMIDGTEEHPCGCFIVNAVTEMAMRDKEVDEKAEEALAQSERLMGELIRKGQKDGEFSCSLSADSLAEILHSTLLGVRVYARTSGSREKLHGLADNFLLLLKGNH</sequence>
<dbReference type="Gene3D" id="1.10.357.10">
    <property type="entry name" value="Tetracycline Repressor, domain 2"/>
    <property type="match status" value="1"/>
</dbReference>
<dbReference type="Gene3D" id="1.10.10.60">
    <property type="entry name" value="Homeodomain-like"/>
    <property type="match status" value="1"/>
</dbReference>
<proteinExistence type="predicted"/>
<keyword evidence="3" id="KW-0804">Transcription</keyword>
<dbReference type="PANTHER" id="PTHR47506:SF10">
    <property type="entry name" value="TRANSCRIPTIONAL REGULATORY PROTEIN"/>
    <property type="match status" value="1"/>
</dbReference>
<dbReference type="EMBL" id="CP113524">
    <property type="protein sequence ID" value="WAJ22593.1"/>
    <property type="molecule type" value="Genomic_DNA"/>
</dbReference>
<name>A0ABY7AA13_9FIRM</name>
<dbReference type="RefSeq" id="WP_268114343.1">
    <property type="nucleotide sequence ID" value="NZ_CP113524.1"/>
</dbReference>
<protein>
    <submittedName>
        <fullName evidence="6">TetR/AcrR family transcriptional regulator</fullName>
    </submittedName>
</protein>
<evidence type="ECO:0000313" key="6">
    <source>
        <dbReference type="EMBL" id="WAJ22593.1"/>
    </source>
</evidence>
<dbReference type="InterPro" id="IPR036271">
    <property type="entry name" value="Tet_transcr_reg_TetR-rel_C_sf"/>
</dbReference>